<sequence length="209" mass="23660">MKGRFLKEDGIEILKRPGPLCIENPEILLLRKVSVTLCSTSEIPENTYNDHNLRKWAAEVAKEIEEQKPEFAVVHIQGFMSAEDPEFAARVIHGWCAVGIGILAKDIIYVVVKPNAKRDDGTRDLSQQRTAFLLSRFRIHGKEVGSKRCQSFDIRTPLEASLDELNVDSNLSRAMHLRIYFYPDIMERFNDDGNDGFGKLSELASATTH</sequence>
<keyword evidence="2" id="KW-1185">Reference proteome</keyword>
<evidence type="ECO:0000313" key="1">
    <source>
        <dbReference type="EMBL" id="KJH42623.1"/>
    </source>
</evidence>
<dbReference type="OrthoDB" id="5842615at2759"/>
<reference evidence="2" key="2">
    <citation type="journal article" date="2016" name="Sci. Rep.">
        <title>Dictyocaulus viviparus genome, variome and transcriptome elucidate lungworm biology and support future intervention.</title>
        <authorList>
            <person name="McNulty S.N."/>
            <person name="Strube C."/>
            <person name="Rosa B.A."/>
            <person name="Martin J.C."/>
            <person name="Tyagi R."/>
            <person name="Choi Y.J."/>
            <person name="Wang Q."/>
            <person name="Hallsworth Pepin K."/>
            <person name="Zhang X."/>
            <person name="Ozersky P."/>
            <person name="Wilson R.K."/>
            <person name="Sternberg P.W."/>
            <person name="Gasser R.B."/>
            <person name="Mitreva M."/>
        </authorList>
    </citation>
    <scope>NUCLEOTIDE SEQUENCE [LARGE SCALE GENOMIC DNA]</scope>
    <source>
        <strain evidence="2">HannoverDv2000</strain>
    </source>
</reference>
<dbReference type="EMBL" id="KN716644">
    <property type="protein sequence ID" value="KJH42623.1"/>
    <property type="molecule type" value="Genomic_DNA"/>
</dbReference>
<accession>A0A0D8XDC6</accession>
<protein>
    <submittedName>
        <fullName evidence="1">Uncharacterized protein</fullName>
    </submittedName>
</protein>
<gene>
    <name evidence="1" type="ORF">DICVIV_11372</name>
</gene>
<reference evidence="1 2" key="1">
    <citation type="submission" date="2013-11" db="EMBL/GenBank/DDBJ databases">
        <title>Draft genome of the bovine lungworm Dictyocaulus viviparus.</title>
        <authorList>
            <person name="Mitreva M."/>
        </authorList>
    </citation>
    <scope>NUCLEOTIDE SEQUENCE [LARGE SCALE GENOMIC DNA]</scope>
    <source>
        <strain evidence="1 2">HannoverDv2000</strain>
    </source>
</reference>
<dbReference type="STRING" id="29172.A0A0D8XDC6"/>
<proteinExistence type="predicted"/>
<dbReference type="Proteomes" id="UP000053766">
    <property type="component" value="Unassembled WGS sequence"/>
</dbReference>
<evidence type="ECO:0000313" key="2">
    <source>
        <dbReference type="Proteomes" id="UP000053766"/>
    </source>
</evidence>
<organism evidence="1 2">
    <name type="scientific">Dictyocaulus viviparus</name>
    <name type="common">Bovine lungworm</name>
    <dbReference type="NCBI Taxonomy" id="29172"/>
    <lineage>
        <taxon>Eukaryota</taxon>
        <taxon>Metazoa</taxon>
        <taxon>Ecdysozoa</taxon>
        <taxon>Nematoda</taxon>
        <taxon>Chromadorea</taxon>
        <taxon>Rhabditida</taxon>
        <taxon>Rhabditina</taxon>
        <taxon>Rhabditomorpha</taxon>
        <taxon>Strongyloidea</taxon>
        <taxon>Metastrongylidae</taxon>
        <taxon>Dictyocaulus</taxon>
    </lineage>
</organism>
<dbReference type="AlphaFoldDB" id="A0A0D8XDC6"/>
<name>A0A0D8XDC6_DICVI</name>